<gene>
    <name evidence="1" type="ORF">Tci_930073</name>
</gene>
<dbReference type="AlphaFoldDB" id="A0A699XNR7"/>
<protein>
    <submittedName>
        <fullName evidence="1">Uncharacterized protein</fullName>
    </submittedName>
</protein>
<comment type="caution">
    <text evidence="1">The sequence shown here is derived from an EMBL/GenBank/DDBJ whole genome shotgun (WGS) entry which is preliminary data.</text>
</comment>
<organism evidence="1">
    <name type="scientific">Tanacetum cinerariifolium</name>
    <name type="common">Dalmatian daisy</name>
    <name type="synonym">Chrysanthemum cinerariifolium</name>
    <dbReference type="NCBI Taxonomy" id="118510"/>
    <lineage>
        <taxon>Eukaryota</taxon>
        <taxon>Viridiplantae</taxon>
        <taxon>Streptophyta</taxon>
        <taxon>Embryophyta</taxon>
        <taxon>Tracheophyta</taxon>
        <taxon>Spermatophyta</taxon>
        <taxon>Magnoliopsida</taxon>
        <taxon>eudicotyledons</taxon>
        <taxon>Gunneridae</taxon>
        <taxon>Pentapetalae</taxon>
        <taxon>asterids</taxon>
        <taxon>campanulids</taxon>
        <taxon>Asterales</taxon>
        <taxon>Asteraceae</taxon>
        <taxon>Asteroideae</taxon>
        <taxon>Anthemideae</taxon>
        <taxon>Anthemidinae</taxon>
        <taxon>Tanacetum</taxon>
    </lineage>
</organism>
<evidence type="ECO:0000313" key="1">
    <source>
        <dbReference type="EMBL" id="GFD58104.1"/>
    </source>
</evidence>
<name>A0A699XNR7_TANCI</name>
<dbReference type="EMBL" id="BKCJ011848744">
    <property type="protein sequence ID" value="GFD58104.1"/>
    <property type="molecule type" value="Genomic_DNA"/>
</dbReference>
<feature type="non-terminal residue" evidence="1">
    <location>
        <position position="84"/>
    </location>
</feature>
<proteinExistence type="predicted"/>
<accession>A0A699XNR7</accession>
<reference evidence="1" key="1">
    <citation type="journal article" date="2019" name="Sci. Rep.">
        <title>Draft genome of Tanacetum cinerariifolium, the natural source of mosquito coil.</title>
        <authorList>
            <person name="Yamashiro T."/>
            <person name="Shiraishi A."/>
            <person name="Satake H."/>
            <person name="Nakayama K."/>
        </authorList>
    </citation>
    <scope>NUCLEOTIDE SEQUENCE</scope>
</reference>
<sequence>MFDPGEDLHQRGFARTVFAEQGMDLTALDRQVDRLERMHAGIAFTDVFQLQKAAHTHLIAARLSVPAEPQPVALARQTSGERQR</sequence>